<dbReference type="Gene3D" id="1.10.10.10">
    <property type="entry name" value="Winged helix-like DNA-binding domain superfamily/Winged helix DNA-binding domain"/>
    <property type="match status" value="1"/>
</dbReference>
<dbReference type="AlphaFoldDB" id="A0A0W8F1D4"/>
<dbReference type="InterPro" id="IPR036388">
    <property type="entry name" value="WH-like_DNA-bd_sf"/>
</dbReference>
<organism evidence="1">
    <name type="scientific">hydrocarbon metagenome</name>
    <dbReference type="NCBI Taxonomy" id="938273"/>
    <lineage>
        <taxon>unclassified sequences</taxon>
        <taxon>metagenomes</taxon>
        <taxon>ecological metagenomes</taxon>
    </lineage>
</organism>
<comment type="caution">
    <text evidence="1">The sequence shown here is derived from an EMBL/GenBank/DDBJ whole genome shotgun (WGS) entry which is preliminary data.</text>
</comment>
<accession>A0A0W8F1D4</accession>
<sequence length="253" mass="27109">MEGAGRIFAGEYCQATCTRRTKSDDIPAILSPGGMSCLQLFVAGTLTENDQKGRDAFYGRVADPTGVFELRAERPDTWLQASLSAIRPPAFVTVIGRARLGSTGAPYLDLSEIREVDRAVRNLWIIRTAEITAERLVLLQKTLQSGSGDEEVCAAITAYQVTGADIRALADMVSTALGQVDGISPADSSGSPVKETVLALIRESAGNKGISLEDLIHLAAGSGIDETMVRKAVRVLLEEDECYQPARDVLKPL</sequence>
<reference evidence="1" key="1">
    <citation type="journal article" date="2015" name="Proc. Natl. Acad. Sci. U.S.A.">
        <title>Networks of energetic and metabolic interactions define dynamics in microbial communities.</title>
        <authorList>
            <person name="Embree M."/>
            <person name="Liu J.K."/>
            <person name="Al-Bassam M.M."/>
            <person name="Zengler K."/>
        </authorList>
    </citation>
    <scope>NUCLEOTIDE SEQUENCE</scope>
</reference>
<dbReference type="GO" id="GO:0008888">
    <property type="term" value="F:glycerol dehydrogenase (NAD+) activity"/>
    <property type="evidence" value="ECO:0007669"/>
    <property type="project" value="UniProtKB-EC"/>
</dbReference>
<gene>
    <name evidence="1" type="ORF">ASZ90_015633</name>
</gene>
<protein>
    <submittedName>
        <fullName evidence="1">Glycerol dehydrogenase</fullName>
        <ecNumber evidence="1">1.1.1.6</ecNumber>
    </submittedName>
</protein>
<keyword evidence="1" id="KW-0560">Oxidoreductase</keyword>
<dbReference type="EC" id="1.1.1.6" evidence="1"/>
<dbReference type="EMBL" id="LNQE01001627">
    <property type="protein sequence ID" value="KUG14711.1"/>
    <property type="molecule type" value="Genomic_DNA"/>
</dbReference>
<name>A0A0W8F1D4_9ZZZZ</name>
<evidence type="ECO:0000313" key="1">
    <source>
        <dbReference type="EMBL" id="KUG14711.1"/>
    </source>
</evidence>
<proteinExistence type="predicted"/>